<dbReference type="PRINTS" id="PR00111">
    <property type="entry name" value="ABHYDROLASE"/>
</dbReference>
<dbReference type="InterPro" id="IPR050266">
    <property type="entry name" value="AB_hydrolase_sf"/>
</dbReference>
<evidence type="ECO:0000259" key="1">
    <source>
        <dbReference type="Pfam" id="PF00561"/>
    </source>
</evidence>
<dbReference type="InterPro" id="IPR000073">
    <property type="entry name" value="AB_hydrolase_1"/>
</dbReference>
<dbReference type="RefSeq" id="WP_073315539.1">
    <property type="nucleotide sequence ID" value="NZ_FQYP01000003.1"/>
</dbReference>
<dbReference type="InterPro" id="IPR000639">
    <property type="entry name" value="Epox_hydrolase-like"/>
</dbReference>
<dbReference type="NCBIfam" id="NF002043">
    <property type="entry name" value="PRK00870.1"/>
    <property type="match status" value="1"/>
</dbReference>
<feature type="domain" description="AB hydrolase-1" evidence="1">
    <location>
        <begin position="41"/>
        <end position="276"/>
    </location>
</feature>
<reference evidence="3" key="1">
    <citation type="submission" date="2016-11" db="EMBL/GenBank/DDBJ databases">
        <authorList>
            <person name="Varghese N."/>
            <person name="Submissions S."/>
        </authorList>
    </citation>
    <scope>NUCLEOTIDE SEQUENCE [LARGE SCALE GENOMIC DNA]</scope>
    <source>
        <strain evidence="3">DSM 22623</strain>
    </source>
</reference>
<dbReference type="SUPFAM" id="SSF53474">
    <property type="entry name" value="alpha/beta-Hydrolases"/>
    <property type="match status" value="1"/>
</dbReference>
<dbReference type="Gene3D" id="3.40.50.1820">
    <property type="entry name" value="alpha/beta hydrolase"/>
    <property type="match status" value="1"/>
</dbReference>
<evidence type="ECO:0000313" key="2">
    <source>
        <dbReference type="EMBL" id="SHI79852.1"/>
    </source>
</evidence>
<sequence length="296" mass="34216">MEFVRPDFKRFEHITDFPYQENYITFENLQMHYIDEGAGETILALHGEPTWSYLYRKFIPVLKDYRFIVPDFIGFGKSDKIVGRKNYSFDLHLRSLENFIEKLELKDITLIVQDWGGLLGLSLLGKYPEKFKRVVILNTFLPIGKKMSLPFKIWRMFTKYHPSLPVGGIIQYASHQKLSKDVIAAYNAPYPNKKHKGGAVAFPLLVPAHPKDPAVAPIQKARDVLSTWDKPALVMFSDKDKVLGGLEKFFYKLIPTTKDQQKIIIKDAGHFLQEEKGEEIAGYIDQFMKDELLINK</sequence>
<gene>
    <name evidence="2" type="ORF">SAMN04488508_103182</name>
</gene>
<dbReference type="AlphaFoldDB" id="A0A1M6E2Y2"/>
<keyword evidence="3" id="KW-1185">Reference proteome</keyword>
<dbReference type="Pfam" id="PF00561">
    <property type="entry name" value="Abhydrolase_1"/>
    <property type="match status" value="1"/>
</dbReference>
<dbReference type="Proteomes" id="UP000184432">
    <property type="component" value="Unassembled WGS sequence"/>
</dbReference>
<dbReference type="STRING" id="570521.SAMN04488508_103182"/>
<accession>A0A1M6E2Y2</accession>
<dbReference type="GO" id="GO:0003824">
    <property type="term" value="F:catalytic activity"/>
    <property type="evidence" value="ECO:0007669"/>
    <property type="project" value="InterPro"/>
</dbReference>
<name>A0A1M6E2Y2_9FLAO</name>
<dbReference type="EMBL" id="FQYP01000003">
    <property type="protein sequence ID" value="SHI79852.1"/>
    <property type="molecule type" value="Genomic_DNA"/>
</dbReference>
<evidence type="ECO:0000313" key="3">
    <source>
        <dbReference type="Proteomes" id="UP000184432"/>
    </source>
</evidence>
<dbReference type="OrthoDB" id="9773293at2"/>
<dbReference type="PANTHER" id="PTHR43798:SF24">
    <property type="entry name" value="CIS-3-ALKYL-4-ALKYLOXETAN-2-ONE DECARBOXYLASE"/>
    <property type="match status" value="1"/>
</dbReference>
<dbReference type="InterPro" id="IPR029058">
    <property type="entry name" value="AB_hydrolase_fold"/>
</dbReference>
<organism evidence="2 3">
    <name type="scientific">Aquimarina spongiae</name>
    <dbReference type="NCBI Taxonomy" id="570521"/>
    <lineage>
        <taxon>Bacteria</taxon>
        <taxon>Pseudomonadati</taxon>
        <taxon>Bacteroidota</taxon>
        <taxon>Flavobacteriia</taxon>
        <taxon>Flavobacteriales</taxon>
        <taxon>Flavobacteriaceae</taxon>
        <taxon>Aquimarina</taxon>
    </lineage>
</organism>
<dbReference type="PRINTS" id="PR00412">
    <property type="entry name" value="EPOXHYDRLASE"/>
</dbReference>
<protein>
    <submittedName>
        <fullName evidence="2">Haloalkane dehalogenase</fullName>
    </submittedName>
</protein>
<dbReference type="GO" id="GO:0016020">
    <property type="term" value="C:membrane"/>
    <property type="evidence" value="ECO:0007669"/>
    <property type="project" value="TreeGrafter"/>
</dbReference>
<proteinExistence type="predicted"/>
<dbReference type="PANTHER" id="PTHR43798">
    <property type="entry name" value="MONOACYLGLYCEROL LIPASE"/>
    <property type="match status" value="1"/>
</dbReference>